<name>A0A9P6KE01_9FUNG</name>
<dbReference type="InterPro" id="IPR051218">
    <property type="entry name" value="Sec_MonoDiacylglyc_Lipase"/>
</dbReference>
<evidence type="ECO:0000259" key="1">
    <source>
        <dbReference type="Pfam" id="PF01764"/>
    </source>
</evidence>
<protein>
    <recommendedName>
        <fullName evidence="1">Fungal lipase-type domain-containing protein</fullName>
    </recommendedName>
</protein>
<dbReference type="EMBL" id="JAABOA010001607">
    <property type="protein sequence ID" value="KAF9581217.1"/>
    <property type="molecule type" value="Genomic_DNA"/>
</dbReference>
<evidence type="ECO:0000313" key="2">
    <source>
        <dbReference type="EMBL" id="KAF9581217.1"/>
    </source>
</evidence>
<feature type="non-terminal residue" evidence="2">
    <location>
        <position position="1"/>
    </location>
</feature>
<dbReference type="InterPro" id="IPR029058">
    <property type="entry name" value="AB_hydrolase_fold"/>
</dbReference>
<accession>A0A9P6KE01</accession>
<dbReference type="SUPFAM" id="SSF53474">
    <property type="entry name" value="alpha/beta-Hydrolases"/>
    <property type="match status" value="1"/>
</dbReference>
<evidence type="ECO:0000313" key="3">
    <source>
        <dbReference type="Proteomes" id="UP000780801"/>
    </source>
</evidence>
<dbReference type="Gene3D" id="3.40.50.1820">
    <property type="entry name" value="alpha/beta hydrolase"/>
    <property type="match status" value="1"/>
</dbReference>
<proteinExistence type="predicted"/>
<dbReference type="PANTHER" id="PTHR45856:SF25">
    <property type="entry name" value="FUNGAL LIPASE-LIKE DOMAIN-CONTAINING PROTEIN"/>
    <property type="match status" value="1"/>
</dbReference>
<keyword evidence="3" id="KW-1185">Reference proteome</keyword>
<dbReference type="Proteomes" id="UP000780801">
    <property type="component" value="Unassembled WGS sequence"/>
</dbReference>
<dbReference type="CDD" id="cd00519">
    <property type="entry name" value="Lipase_3"/>
    <property type="match status" value="1"/>
</dbReference>
<reference evidence="2" key="1">
    <citation type="journal article" date="2020" name="Fungal Divers.">
        <title>Resolving the Mortierellaceae phylogeny through synthesis of multi-gene phylogenetics and phylogenomics.</title>
        <authorList>
            <person name="Vandepol N."/>
            <person name="Liber J."/>
            <person name="Desiro A."/>
            <person name="Na H."/>
            <person name="Kennedy M."/>
            <person name="Barry K."/>
            <person name="Grigoriev I.V."/>
            <person name="Miller A.N."/>
            <person name="O'Donnell K."/>
            <person name="Stajich J.E."/>
            <person name="Bonito G."/>
        </authorList>
    </citation>
    <scope>NUCLEOTIDE SEQUENCE</scope>
    <source>
        <strain evidence="2">KOD1015</strain>
    </source>
</reference>
<comment type="caution">
    <text evidence="2">The sequence shown here is derived from an EMBL/GenBank/DDBJ whole genome shotgun (WGS) entry which is preliminary data.</text>
</comment>
<organism evidence="2 3">
    <name type="scientific">Lunasporangiospora selenospora</name>
    <dbReference type="NCBI Taxonomy" id="979761"/>
    <lineage>
        <taxon>Eukaryota</taxon>
        <taxon>Fungi</taxon>
        <taxon>Fungi incertae sedis</taxon>
        <taxon>Mucoromycota</taxon>
        <taxon>Mortierellomycotina</taxon>
        <taxon>Mortierellomycetes</taxon>
        <taxon>Mortierellales</taxon>
        <taxon>Mortierellaceae</taxon>
        <taxon>Lunasporangiospora</taxon>
    </lineage>
</organism>
<feature type="domain" description="Fungal lipase-type" evidence="1">
    <location>
        <begin position="62"/>
        <end position="169"/>
    </location>
</feature>
<dbReference type="GO" id="GO:0006629">
    <property type="term" value="P:lipid metabolic process"/>
    <property type="evidence" value="ECO:0007669"/>
    <property type="project" value="InterPro"/>
</dbReference>
<dbReference type="InterPro" id="IPR002921">
    <property type="entry name" value="Fungal_lipase-type"/>
</dbReference>
<dbReference type="PANTHER" id="PTHR45856">
    <property type="entry name" value="ALPHA/BETA-HYDROLASES SUPERFAMILY PROTEIN"/>
    <property type="match status" value="1"/>
</dbReference>
<dbReference type="Pfam" id="PF01764">
    <property type="entry name" value="Lipase_3"/>
    <property type="match status" value="1"/>
</dbReference>
<dbReference type="OrthoDB" id="426718at2759"/>
<gene>
    <name evidence="2" type="ORF">BGW38_001851</name>
</gene>
<dbReference type="AlphaFoldDB" id="A0A9P6KE01"/>
<sequence length="228" mass="23871">SAFTPYTHFASTAYCTPSTTEAWTCGTNCEANPDFAPVASGGDGEIDTEPTLAPLDANLFPGVPSNVEVHAGFYESFTKSAVSVLSAAQKSIAAGNTTRVTVVGHGLGGAIASIAAVYLQLHIHGVKIQAFTFGQPRVGNEAFANYVDAKLDITRINNKKDPSPILPGLFLGYTSFSGEVHIGENNIWYACPGQDNLSTMCSTGDVPTLFDGDVNDHGGPYNGIEMGC</sequence>